<dbReference type="EMBL" id="LT629782">
    <property type="protein sequence ID" value="SDU07744.1"/>
    <property type="molecule type" value="Genomic_DNA"/>
</dbReference>
<name>A0A1H2FK55_9PSED</name>
<dbReference type="InterPro" id="IPR019885">
    <property type="entry name" value="Tscrpt_reg_HTH_AsnC-type_CS"/>
</dbReference>
<evidence type="ECO:0000313" key="6">
    <source>
        <dbReference type="Proteomes" id="UP000183653"/>
    </source>
</evidence>
<protein>
    <submittedName>
        <fullName evidence="5">Lrp/AsnC family transcriptional regulator, leucine-responsive regulatory protein</fullName>
    </submittedName>
</protein>
<evidence type="ECO:0000256" key="3">
    <source>
        <dbReference type="ARBA" id="ARBA00023163"/>
    </source>
</evidence>
<dbReference type="Gene3D" id="1.10.10.10">
    <property type="entry name" value="Winged helix-like DNA-binding domain superfamily/Winged helix DNA-binding domain"/>
    <property type="match status" value="1"/>
</dbReference>
<evidence type="ECO:0000259" key="4">
    <source>
        <dbReference type="PROSITE" id="PS50956"/>
    </source>
</evidence>
<dbReference type="GO" id="GO:0043565">
    <property type="term" value="F:sequence-specific DNA binding"/>
    <property type="evidence" value="ECO:0007669"/>
    <property type="project" value="InterPro"/>
</dbReference>
<keyword evidence="1" id="KW-0805">Transcription regulation</keyword>
<dbReference type="Pfam" id="PF01037">
    <property type="entry name" value="AsnC_trans_reg"/>
    <property type="match status" value="1"/>
</dbReference>
<dbReference type="PRINTS" id="PR00033">
    <property type="entry name" value="HTHASNC"/>
</dbReference>
<dbReference type="InterPro" id="IPR011008">
    <property type="entry name" value="Dimeric_a/b-barrel"/>
</dbReference>
<keyword evidence="3" id="KW-0804">Transcription</keyword>
<dbReference type="CDD" id="cd00090">
    <property type="entry name" value="HTH_ARSR"/>
    <property type="match status" value="1"/>
</dbReference>
<dbReference type="InterPro" id="IPR019888">
    <property type="entry name" value="Tscrpt_reg_AsnC-like"/>
</dbReference>
<dbReference type="Pfam" id="PF13412">
    <property type="entry name" value="HTH_24"/>
    <property type="match status" value="1"/>
</dbReference>
<dbReference type="PANTHER" id="PTHR30154">
    <property type="entry name" value="LEUCINE-RESPONSIVE REGULATORY PROTEIN"/>
    <property type="match status" value="1"/>
</dbReference>
<dbReference type="InterPro" id="IPR019887">
    <property type="entry name" value="Tscrpt_reg_AsnC/Lrp_C"/>
</dbReference>
<organism evidence="5 6">
    <name type="scientific">Pseudomonas orientalis</name>
    <dbReference type="NCBI Taxonomy" id="76758"/>
    <lineage>
        <taxon>Bacteria</taxon>
        <taxon>Pseudomonadati</taxon>
        <taxon>Pseudomonadota</taxon>
        <taxon>Gammaproteobacteria</taxon>
        <taxon>Pseudomonadales</taxon>
        <taxon>Pseudomonadaceae</taxon>
        <taxon>Pseudomonas</taxon>
    </lineage>
</organism>
<dbReference type="GO" id="GO:0005829">
    <property type="term" value="C:cytosol"/>
    <property type="evidence" value="ECO:0007669"/>
    <property type="project" value="TreeGrafter"/>
</dbReference>
<dbReference type="InterPro" id="IPR036388">
    <property type="entry name" value="WH-like_DNA-bd_sf"/>
</dbReference>
<accession>A0A1H2FK55</accession>
<sequence>MKKLTKSDRKLDAIDRALVFALYENSRTSIRALSRQVGLSAPGCSERLKRLEVAGVITGFSVELDAHALGFALQALVRVKPLPGKFQEVEGLIKKLEECVVCYKITGDDSFVCHLYIDSVQHLDQTLQQITQLADTNTSIIKTVERKLPAL</sequence>
<dbReference type="SUPFAM" id="SSF54909">
    <property type="entry name" value="Dimeric alpha+beta barrel"/>
    <property type="match status" value="1"/>
</dbReference>
<reference evidence="5 6" key="1">
    <citation type="submission" date="2016-10" db="EMBL/GenBank/DDBJ databases">
        <authorList>
            <person name="Varghese N."/>
            <person name="Submissions S."/>
        </authorList>
    </citation>
    <scope>NUCLEOTIDE SEQUENCE [LARGE SCALE GENOMIC DNA]</scope>
    <source>
        <strain evidence="5 6">BS2775</strain>
    </source>
</reference>
<dbReference type="SMART" id="SM00344">
    <property type="entry name" value="HTH_ASNC"/>
    <property type="match status" value="1"/>
</dbReference>
<dbReference type="RefSeq" id="WP_057723974.1">
    <property type="nucleotide sequence ID" value="NZ_JYLM01000005.1"/>
</dbReference>
<dbReference type="OrthoDB" id="8590699at2"/>
<dbReference type="GO" id="GO:0043200">
    <property type="term" value="P:response to amino acid"/>
    <property type="evidence" value="ECO:0007669"/>
    <property type="project" value="TreeGrafter"/>
</dbReference>
<proteinExistence type="predicted"/>
<feature type="domain" description="HTH asnC-type" evidence="4">
    <location>
        <begin position="11"/>
        <end position="72"/>
    </location>
</feature>
<dbReference type="GO" id="GO:0006355">
    <property type="term" value="P:regulation of DNA-templated transcription"/>
    <property type="evidence" value="ECO:0007669"/>
    <property type="project" value="UniProtKB-ARBA"/>
</dbReference>
<dbReference type="InterPro" id="IPR036390">
    <property type="entry name" value="WH_DNA-bd_sf"/>
</dbReference>
<evidence type="ECO:0000256" key="1">
    <source>
        <dbReference type="ARBA" id="ARBA00023015"/>
    </source>
</evidence>
<dbReference type="PROSITE" id="PS00519">
    <property type="entry name" value="HTH_ASNC_1"/>
    <property type="match status" value="1"/>
</dbReference>
<keyword evidence="2" id="KW-0238">DNA-binding</keyword>
<dbReference type="Gene3D" id="3.30.70.920">
    <property type="match status" value="1"/>
</dbReference>
<dbReference type="AlphaFoldDB" id="A0A1H2FK55"/>
<keyword evidence="6" id="KW-1185">Reference proteome</keyword>
<dbReference type="SUPFAM" id="SSF46785">
    <property type="entry name" value="Winged helix' DNA-binding domain"/>
    <property type="match status" value="1"/>
</dbReference>
<gene>
    <name evidence="5" type="ORF">SAMN04490197_2619</name>
</gene>
<dbReference type="InterPro" id="IPR000485">
    <property type="entry name" value="AsnC-type_HTH_dom"/>
</dbReference>
<dbReference type="PROSITE" id="PS50956">
    <property type="entry name" value="HTH_ASNC_2"/>
    <property type="match status" value="1"/>
</dbReference>
<dbReference type="PANTHER" id="PTHR30154:SF51">
    <property type="entry name" value="ASNC-FAMILY TRANSCRIPTIONAL REGULATORY PROTEIN"/>
    <property type="match status" value="1"/>
</dbReference>
<dbReference type="InterPro" id="IPR011991">
    <property type="entry name" value="ArsR-like_HTH"/>
</dbReference>
<evidence type="ECO:0000256" key="2">
    <source>
        <dbReference type="ARBA" id="ARBA00023125"/>
    </source>
</evidence>
<evidence type="ECO:0000313" key="5">
    <source>
        <dbReference type="EMBL" id="SDU07744.1"/>
    </source>
</evidence>
<dbReference type="Proteomes" id="UP000183653">
    <property type="component" value="Chromosome I"/>
</dbReference>